<proteinExistence type="predicted"/>
<dbReference type="Pfam" id="PF02566">
    <property type="entry name" value="OsmC"/>
    <property type="match status" value="1"/>
</dbReference>
<dbReference type="PANTHER" id="PTHR35368">
    <property type="entry name" value="HYDROPEROXIDE REDUCTASE"/>
    <property type="match status" value="1"/>
</dbReference>
<evidence type="ECO:0000313" key="2">
    <source>
        <dbReference type="Proteomes" id="UP001241472"/>
    </source>
</evidence>
<dbReference type="InterPro" id="IPR015946">
    <property type="entry name" value="KH_dom-like_a/b"/>
</dbReference>
<organism evidence="1 2">
    <name type="scientific">Neorhizobium huautlense</name>
    <dbReference type="NCBI Taxonomy" id="67774"/>
    <lineage>
        <taxon>Bacteria</taxon>
        <taxon>Pseudomonadati</taxon>
        <taxon>Pseudomonadota</taxon>
        <taxon>Alphaproteobacteria</taxon>
        <taxon>Hyphomicrobiales</taxon>
        <taxon>Rhizobiaceae</taxon>
        <taxon>Rhizobium/Agrobacterium group</taxon>
        <taxon>Neorhizobium</taxon>
    </lineage>
</organism>
<dbReference type="EMBL" id="JAUSRF010000001">
    <property type="protein sequence ID" value="MDP9835690.1"/>
    <property type="molecule type" value="Genomic_DNA"/>
</dbReference>
<dbReference type="InterPro" id="IPR003718">
    <property type="entry name" value="OsmC/Ohr_fam"/>
</dbReference>
<protein>
    <submittedName>
        <fullName evidence="1">OsmC-like protein</fullName>
    </submittedName>
</protein>
<dbReference type="Gene3D" id="3.30.300.20">
    <property type="match status" value="2"/>
</dbReference>
<dbReference type="RefSeq" id="WP_306830551.1">
    <property type="nucleotide sequence ID" value="NZ_JAUSRF010000001.1"/>
</dbReference>
<accession>A0ABT9PML7</accession>
<dbReference type="PANTHER" id="PTHR35368:SF1">
    <property type="entry name" value="HYDROPEROXIDE REDUCTASE"/>
    <property type="match status" value="1"/>
</dbReference>
<sequence length="351" mass="38304">MKNGINVAAVSELVHEIRKVAGEGEIFYGVDLEWLGGLTMDIHTRPLRFGSKRLGRDFAFRVSHHDDPSPQAPPTPADYFTTGLGACVANILVQGASYKGLTIDKLQVETATKRSGGALSDTAISVNLDADGSWLQYKQMMMNVARFSPNYITVTLPNKIEVSYRHLPSNFRRTNGAANDAKLNGTATPTAQAGSNAPIHLGVDIAWRNATQFDVSLRDRQYQEESWSLPATFSVDQPAPAAGLNEAPNPQEYLLAAVLSDLAQQLVILCEKEGKPLLKLSASMRCRLDMRGCFNLFDKSAVQLQDNVIEISAVSDNTEEEMQAFLTRAQEASACWQGFVNATPASLERVA</sequence>
<evidence type="ECO:0000313" key="1">
    <source>
        <dbReference type="EMBL" id="MDP9835690.1"/>
    </source>
</evidence>
<dbReference type="InterPro" id="IPR036102">
    <property type="entry name" value="OsmC/Ohrsf"/>
</dbReference>
<keyword evidence="2" id="KW-1185">Reference proteome</keyword>
<dbReference type="SUPFAM" id="SSF82784">
    <property type="entry name" value="OsmC-like"/>
    <property type="match status" value="2"/>
</dbReference>
<dbReference type="Proteomes" id="UP001241472">
    <property type="component" value="Unassembled WGS sequence"/>
</dbReference>
<gene>
    <name evidence="1" type="ORF">J2T09_000431</name>
</gene>
<comment type="caution">
    <text evidence="1">The sequence shown here is derived from an EMBL/GenBank/DDBJ whole genome shotgun (WGS) entry which is preliminary data.</text>
</comment>
<name>A0ABT9PML7_9HYPH</name>
<reference evidence="1 2" key="1">
    <citation type="submission" date="2023-07" db="EMBL/GenBank/DDBJ databases">
        <title>Sorghum-associated microbial communities from plants grown in Nebraska, USA.</title>
        <authorList>
            <person name="Schachtman D."/>
        </authorList>
    </citation>
    <scope>NUCLEOTIDE SEQUENCE [LARGE SCALE GENOMIC DNA]</scope>
    <source>
        <strain evidence="1 2">DS1307</strain>
    </source>
</reference>
<dbReference type="InterPro" id="IPR052924">
    <property type="entry name" value="OsmC/Ohr_hydroprdx_reductase"/>
</dbReference>